<dbReference type="PANTHER" id="PTHR42913:SF3">
    <property type="entry name" value="64 KDA MITOCHONDRIAL NADH DEHYDROGENASE (EUROFUNG)"/>
    <property type="match status" value="1"/>
</dbReference>
<dbReference type="InterPro" id="IPR023753">
    <property type="entry name" value="FAD/NAD-binding_dom"/>
</dbReference>
<dbReference type="InterPro" id="IPR051169">
    <property type="entry name" value="NADH-Q_oxidoreductase"/>
</dbReference>
<protein>
    <recommendedName>
        <fullName evidence="6">FAD/NAD(P)-binding domain-containing protein</fullName>
    </recommendedName>
</protein>
<evidence type="ECO:0000313" key="7">
    <source>
        <dbReference type="EMBL" id="OGY67219.1"/>
    </source>
</evidence>
<organism evidence="7 8">
    <name type="scientific">Candidatus Harrisonbacteria bacterium RIFCSPLOWO2_02_FULL_45_10c</name>
    <dbReference type="NCBI Taxonomy" id="1798410"/>
    <lineage>
        <taxon>Bacteria</taxon>
        <taxon>Candidatus Harrisoniibacteriota</taxon>
    </lineage>
</organism>
<dbReference type="PRINTS" id="PR00368">
    <property type="entry name" value="FADPNR"/>
</dbReference>
<evidence type="ECO:0000259" key="6">
    <source>
        <dbReference type="Pfam" id="PF07992"/>
    </source>
</evidence>
<dbReference type="PANTHER" id="PTHR42913">
    <property type="entry name" value="APOPTOSIS-INDUCING FACTOR 1"/>
    <property type="match status" value="1"/>
</dbReference>
<dbReference type="AlphaFoldDB" id="A0A1G1ZRX6"/>
<evidence type="ECO:0000256" key="1">
    <source>
        <dbReference type="ARBA" id="ARBA00001974"/>
    </source>
</evidence>
<dbReference type="Gene3D" id="3.50.50.100">
    <property type="match status" value="1"/>
</dbReference>
<dbReference type="Proteomes" id="UP000176284">
    <property type="component" value="Unassembled WGS sequence"/>
</dbReference>
<dbReference type="InterPro" id="IPR036188">
    <property type="entry name" value="FAD/NAD-bd_sf"/>
</dbReference>
<accession>A0A1G1ZRX6</accession>
<name>A0A1G1ZRX6_9BACT</name>
<comment type="similarity">
    <text evidence="2">Belongs to the NADH dehydrogenase family.</text>
</comment>
<gene>
    <name evidence="7" type="ORF">A3H63_00210</name>
</gene>
<dbReference type="PRINTS" id="PR00411">
    <property type="entry name" value="PNDRDTASEI"/>
</dbReference>
<dbReference type="EMBL" id="MHJM01000031">
    <property type="protein sequence ID" value="OGY67219.1"/>
    <property type="molecule type" value="Genomic_DNA"/>
</dbReference>
<keyword evidence="3" id="KW-0285">Flavoprotein</keyword>
<evidence type="ECO:0000256" key="2">
    <source>
        <dbReference type="ARBA" id="ARBA00005272"/>
    </source>
</evidence>
<evidence type="ECO:0000313" key="8">
    <source>
        <dbReference type="Proteomes" id="UP000176284"/>
    </source>
</evidence>
<dbReference type="STRING" id="1798410.A3H63_00210"/>
<keyword evidence="4" id="KW-0274">FAD</keyword>
<comment type="cofactor">
    <cofactor evidence="1">
        <name>FAD</name>
        <dbReference type="ChEBI" id="CHEBI:57692"/>
    </cofactor>
</comment>
<dbReference type="GO" id="GO:0019646">
    <property type="term" value="P:aerobic electron transport chain"/>
    <property type="evidence" value="ECO:0007669"/>
    <property type="project" value="TreeGrafter"/>
</dbReference>
<evidence type="ECO:0000256" key="3">
    <source>
        <dbReference type="ARBA" id="ARBA00022630"/>
    </source>
</evidence>
<keyword evidence="5" id="KW-0560">Oxidoreductase</keyword>
<dbReference type="SUPFAM" id="SSF51905">
    <property type="entry name" value="FAD/NAD(P)-binding domain"/>
    <property type="match status" value="2"/>
</dbReference>
<reference evidence="7 8" key="1">
    <citation type="journal article" date="2016" name="Nat. Commun.">
        <title>Thousands of microbial genomes shed light on interconnected biogeochemical processes in an aquifer system.</title>
        <authorList>
            <person name="Anantharaman K."/>
            <person name="Brown C.T."/>
            <person name="Hug L.A."/>
            <person name="Sharon I."/>
            <person name="Castelle C.J."/>
            <person name="Probst A.J."/>
            <person name="Thomas B.C."/>
            <person name="Singh A."/>
            <person name="Wilkins M.J."/>
            <person name="Karaoz U."/>
            <person name="Brodie E.L."/>
            <person name="Williams K.H."/>
            <person name="Hubbard S.S."/>
            <person name="Banfield J.F."/>
        </authorList>
    </citation>
    <scope>NUCLEOTIDE SEQUENCE [LARGE SCALE GENOMIC DNA]</scope>
</reference>
<evidence type="ECO:0000256" key="4">
    <source>
        <dbReference type="ARBA" id="ARBA00022827"/>
    </source>
</evidence>
<dbReference type="GO" id="GO:0003955">
    <property type="term" value="F:NAD(P)H dehydrogenase (quinone) activity"/>
    <property type="evidence" value="ECO:0007669"/>
    <property type="project" value="TreeGrafter"/>
</dbReference>
<proteinExistence type="inferred from homology"/>
<comment type="caution">
    <text evidence="7">The sequence shown here is derived from an EMBL/GenBank/DDBJ whole genome shotgun (WGS) entry which is preliminary data.</text>
</comment>
<sequence>MKIEQAKIKKNIVILGAGFGGIAAAFEIAKKLGKFNLEGSYELILADKNDYHTYTPTLYEIATTSKNLANQMDLKSIATFPLKTIFLGKRITILKKTVSELDLIDGDIHFTGGEKLPFDYLVLALGSESNYFNIPGLKEHSLPLKSFLDALKIRDLIWQKVESGEKNIKIVIGGGGSTGVELAGEIKSWLCQLEEEFSKCDASVQIIEGAPSILPGFNQKIINKVSERLRKIGVELLLNELIEKVEPWKAILKSGRIVEFDVLIWTGGVKSASLMGTLPLKKEQRGRVEVVGEMECFPQSPNLNLYGKIYGLGDAICFYDPLTGKPVPLIAEAAIKEAKVASHNLMEEIKLAEGLTAKPDYQKYNPAKEFPYMIPVGGKYAVAKIGPLIISGLLGWVVKGLVEINYLLLNVLPPIQAFKVWLKGLWIFVKNDRLG</sequence>
<dbReference type="Pfam" id="PF07992">
    <property type="entry name" value="Pyr_redox_2"/>
    <property type="match status" value="1"/>
</dbReference>
<evidence type="ECO:0000256" key="5">
    <source>
        <dbReference type="ARBA" id="ARBA00023002"/>
    </source>
</evidence>
<feature type="domain" description="FAD/NAD(P)-binding" evidence="6">
    <location>
        <begin position="11"/>
        <end position="337"/>
    </location>
</feature>